<sequence length="37" mass="4035">WSRPYGDDMPEDVQNNALDGGLGPLNEVDLPSTSFVE</sequence>
<feature type="region of interest" description="Disordered" evidence="1">
    <location>
        <begin position="1"/>
        <end position="37"/>
    </location>
</feature>
<feature type="non-terminal residue" evidence="2">
    <location>
        <position position="1"/>
    </location>
</feature>
<accession>W2G8Q5</accession>
<dbReference type="EMBL" id="KI688164">
    <property type="protein sequence ID" value="ETK78596.1"/>
    <property type="molecule type" value="Genomic_DNA"/>
</dbReference>
<dbReference type="AlphaFoldDB" id="W2G8Q5"/>
<evidence type="ECO:0000313" key="2">
    <source>
        <dbReference type="EMBL" id="ETK78596.1"/>
    </source>
</evidence>
<reference evidence="2" key="1">
    <citation type="submission" date="2013-11" db="EMBL/GenBank/DDBJ databases">
        <title>The Genome Sequence of Phytophthora parasitica CJ02B3.</title>
        <authorList>
            <consortium name="The Broad Institute Genomics Platform"/>
            <person name="Russ C."/>
            <person name="Tyler B."/>
            <person name="Panabieres F."/>
            <person name="Shan W."/>
            <person name="Tripathy S."/>
            <person name="Grunwald N."/>
            <person name="Machado M."/>
            <person name="Johnson C.S."/>
            <person name="Arredondo F."/>
            <person name="Hong C."/>
            <person name="Coffey M."/>
            <person name="Young S.K."/>
            <person name="Zeng Q."/>
            <person name="Gargeya S."/>
            <person name="Fitzgerald M."/>
            <person name="Abouelleil A."/>
            <person name="Alvarado L."/>
            <person name="Chapman S.B."/>
            <person name="Gainer-Dewar J."/>
            <person name="Goldberg J."/>
            <person name="Griggs A."/>
            <person name="Gujja S."/>
            <person name="Hansen M."/>
            <person name="Howarth C."/>
            <person name="Imamovic A."/>
            <person name="Ireland A."/>
            <person name="Larimer J."/>
            <person name="McCowan C."/>
            <person name="Murphy C."/>
            <person name="Pearson M."/>
            <person name="Poon T.W."/>
            <person name="Priest M."/>
            <person name="Roberts A."/>
            <person name="Saif S."/>
            <person name="Shea T."/>
            <person name="Sykes S."/>
            <person name="Wortman J."/>
            <person name="Nusbaum C."/>
            <person name="Birren B."/>
        </authorList>
    </citation>
    <scope>NUCLEOTIDE SEQUENCE [LARGE SCALE GENOMIC DNA]</scope>
    <source>
        <strain evidence="2">CJ02B3</strain>
    </source>
</reference>
<proteinExistence type="predicted"/>
<protein>
    <submittedName>
        <fullName evidence="2">Uncharacterized protein</fullName>
    </submittedName>
</protein>
<gene>
    <name evidence="2" type="ORF">L915_15409</name>
</gene>
<evidence type="ECO:0000256" key="1">
    <source>
        <dbReference type="SAM" id="MobiDB-lite"/>
    </source>
</evidence>
<organism evidence="2">
    <name type="scientific">Phytophthora nicotianae</name>
    <name type="common">Potato buckeye rot agent</name>
    <name type="synonym">Phytophthora parasitica</name>
    <dbReference type="NCBI Taxonomy" id="4792"/>
    <lineage>
        <taxon>Eukaryota</taxon>
        <taxon>Sar</taxon>
        <taxon>Stramenopiles</taxon>
        <taxon>Oomycota</taxon>
        <taxon>Peronosporomycetes</taxon>
        <taxon>Peronosporales</taxon>
        <taxon>Peronosporaceae</taxon>
        <taxon>Phytophthora</taxon>
    </lineage>
</organism>
<dbReference type="Proteomes" id="UP000053236">
    <property type="component" value="Unassembled WGS sequence"/>
</dbReference>
<name>W2G8Q5_PHYNI</name>